<feature type="compositionally biased region" description="Pro residues" evidence="1">
    <location>
        <begin position="1"/>
        <end position="10"/>
    </location>
</feature>
<dbReference type="OrthoDB" id="1711136at2759"/>
<comment type="caution">
    <text evidence="2">The sequence shown here is derived from an EMBL/GenBank/DDBJ whole genome shotgun (WGS) entry which is preliminary data.</text>
</comment>
<feature type="region of interest" description="Disordered" evidence="1">
    <location>
        <begin position="1"/>
        <end position="22"/>
    </location>
</feature>
<evidence type="ECO:0000313" key="3">
    <source>
        <dbReference type="Proteomes" id="UP000636800"/>
    </source>
</evidence>
<dbReference type="Proteomes" id="UP000636800">
    <property type="component" value="Chromosome 7"/>
</dbReference>
<evidence type="ECO:0000313" key="2">
    <source>
        <dbReference type="EMBL" id="KAG0472609.1"/>
    </source>
</evidence>
<accession>A0A835QHF3</accession>
<dbReference type="AlphaFoldDB" id="A0A835QHF3"/>
<dbReference type="EMBL" id="JADCNL010000007">
    <property type="protein sequence ID" value="KAG0472609.1"/>
    <property type="molecule type" value="Genomic_DNA"/>
</dbReference>
<protein>
    <submittedName>
        <fullName evidence="2">Uncharacterized protein</fullName>
    </submittedName>
</protein>
<proteinExistence type="predicted"/>
<gene>
    <name evidence="2" type="ORF">HPP92_014466</name>
</gene>
<reference evidence="2 3" key="1">
    <citation type="journal article" date="2020" name="Nat. Food">
        <title>A phased Vanilla planifolia genome enables genetic improvement of flavour and production.</title>
        <authorList>
            <person name="Hasing T."/>
            <person name="Tang H."/>
            <person name="Brym M."/>
            <person name="Khazi F."/>
            <person name="Huang T."/>
            <person name="Chambers A.H."/>
        </authorList>
    </citation>
    <scope>NUCLEOTIDE SEQUENCE [LARGE SCALE GENOMIC DNA]</scope>
    <source>
        <tissue evidence="2">Leaf</tissue>
    </source>
</reference>
<name>A0A835QHF3_VANPL</name>
<evidence type="ECO:0000256" key="1">
    <source>
        <dbReference type="SAM" id="MobiDB-lite"/>
    </source>
</evidence>
<keyword evidence="3" id="KW-1185">Reference proteome</keyword>
<sequence>MPQTPTPPNAPAAVDAGPNPLEATGGAWNHNCTGMIEPKNLLCLFEKLSEERMVAVNHRHHVALRWLHSAHVDRQVSLRRRRLFLRPAEPALQAACPTGKLGLFLRRAVSWCEPLKTSGSAGREHPPTELNQSPADMQTFDCSRKHVMRRLFSAHVEVEVIAVAGNKRGETLNYKGEISGTTGRV</sequence>
<organism evidence="2 3">
    <name type="scientific">Vanilla planifolia</name>
    <name type="common">Vanilla</name>
    <dbReference type="NCBI Taxonomy" id="51239"/>
    <lineage>
        <taxon>Eukaryota</taxon>
        <taxon>Viridiplantae</taxon>
        <taxon>Streptophyta</taxon>
        <taxon>Embryophyta</taxon>
        <taxon>Tracheophyta</taxon>
        <taxon>Spermatophyta</taxon>
        <taxon>Magnoliopsida</taxon>
        <taxon>Liliopsida</taxon>
        <taxon>Asparagales</taxon>
        <taxon>Orchidaceae</taxon>
        <taxon>Vanilloideae</taxon>
        <taxon>Vanilleae</taxon>
        <taxon>Vanilla</taxon>
    </lineage>
</organism>